<dbReference type="Proteomes" id="UP001525961">
    <property type="component" value="Unassembled WGS sequence"/>
</dbReference>
<name>A0ABT2NBK6_9CYAN</name>
<keyword evidence="2" id="KW-1185">Reference proteome</keyword>
<evidence type="ECO:0000313" key="1">
    <source>
        <dbReference type="EMBL" id="MCT7980073.1"/>
    </source>
</evidence>
<gene>
    <name evidence="1" type="ORF">NG792_20330</name>
</gene>
<comment type="caution">
    <text evidence="1">The sequence shown here is derived from an EMBL/GenBank/DDBJ whole genome shotgun (WGS) entry which is preliminary data.</text>
</comment>
<accession>A0ABT2NBK6</accession>
<proteinExistence type="predicted"/>
<dbReference type="RefSeq" id="WP_261200730.1">
    <property type="nucleotide sequence ID" value="NZ_JAMXFA010000032.1"/>
</dbReference>
<sequence length="62" mass="7160">MTYPLTLSLNSEKTRPNEKYLTFWPTKNGIAVDVKEAKLVRDNMREGVEFKDYNVGLKVVLV</sequence>
<dbReference type="EMBL" id="JAMXFA010000032">
    <property type="protein sequence ID" value="MCT7980073.1"/>
    <property type="molecule type" value="Genomic_DNA"/>
</dbReference>
<reference evidence="1 2" key="1">
    <citation type="journal article" date="2022" name="Front. Microbiol.">
        <title>High genomic differentiation and limited gene flow indicate recent cryptic speciation within the genus Laspinema (cyanobacteria).</title>
        <authorList>
            <person name="Stanojkovic A."/>
            <person name="Skoupy S."/>
            <person name="Skaloud P."/>
            <person name="Dvorak P."/>
        </authorList>
    </citation>
    <scope>NUCLEOTIDE SEQUENCE [LARGE SCALE GENOMIC DNA]</scope>
    <source>
        <strain evidence="1 2">D3b</strain>
    </source>
</reference>
<evidence type="ECO:0000313" key="2">
    <source>
        <dbReference type="Proteomes" id="UP001525961"/>
    </source>
</evidence>
<organism evidence="1 2">
    <name type="scientific">Laspinema olomoucense D3b</name>
    <dbReference type="NCBI Taxonomy" id="2953688"/>
    <lineage>
        <taxon>Bacteria</taxon>
        <taxon>Bacillati</taxon>
        <taxon>Cyanobacteriota</taxon>
        <taxon>Cyanophyceae</taxon>
        <taxon>Oscillatoriophycideae</taxon>
        <taxon>Oscillatoriales</taxon>
        <taxon>Laspinemataceae</taxon>
        <taxon>Laspinema</taxon>
        <taxon>Laspinema olomoucense</taxon>
    </lineage>
</organism>
<protein>
    <submittedName>
        <fullName evidence="1">Uncharacterized protein</fullName>
    </submittedName>
</protein>